<comment type="caution">
    <text evidence="2">The sequence shown here is derived from an EMBL/GenBank/DDBJ whole genome shotgun (WGS) entry which is preliminary data.</text>
</comment>
<sequence length="105" mass="12045">MFHFSVAAGFPPFFFPLCSCYPSILDNLLLFLSFCCVRGILLLTACYNLAGHDTLKPSKAFFSSSYVHKRSSWEQYRLCVVFYFYEDVDGVVIPGTMYNILLRTL</sequence>
<reference evidence="2" key="1">
    <citation type="journal article" date="2023" name="Mol. Phylogenet. Evol.">
        <title>Genome-scale phylogeny and comparative genomics of the fungal order Sordariales.</title>
        <authorList>
            <person name="Hensen N."/>
            <person name="Bonometti L."/>
            <person name="Westerberg I."/>
            <person name="Brannstrom I.O."/>
            <person name="Guillou S."/>
            <person name="Cros-Aarteil S."/>
            <person name="Calhoun S."/>
            <person name="Haridas S."/>
            <person name="Kuo A."/>
            <person name="Mondo S."/>
            <person name="Pangilinan J."/>
            <person name="Riley R."/>
            <person name="LaButti K."/>
            <person name="Andreopoulos B."/>
            <person name="Lipzen A."/>
            <person name="Chen C."/>
            <person name="Yan M."/>
            <person name="Daum C."/>
            <person name="Ng V."/>
            <person name="Clum A."/>
            <person name="Steindorff A."/>
            <person name="Ohm R.A."/>
            <person name="Martin F."/>
            <person name="Silar P."/>
            <person name="Natvig D.O."/>
            <person name="Lalanne C."/>
            <person name="Gautier V."/>
            <person name="Ament-Velasquez S.L."/>
            <person name="Kruys A."/>
            <person name="Hutchinson M.I."/>
            <person name="Powell A.J."/>
            <person name="Barry K."/>
            <person name="Miller A.N."/>
            <person name="Grigoriev I.V."/>
            <person name="Debuchy R."/>
            <person name="Gladieux P."/>
            <person name="Hiltunen Thoren M."/>
            <person name="Johannesson H."/>
        </authorList>
    </citation>
    <scope>NUCLEOTIDE SEQUENCE</scope>
    <source>
        <strain evidence="2">CBS 892.96</strain>
    </source>
</reference>
<feature type="transmembrane region" description="Helical" evidence="1">
    <location>
        <begin position="30"/>
        <end position="50"/>
    </location>
</feature>
<dbReference type="EMBL" id="MU866372">
    <property type="protein sequence ID" value="KAK4173049.1"/>
    <property type="molecule type" value="Genomic_DNA"/>
</dbReference>
<proteinExistence type="predicted"/>
<evidence type="ECO:0000313" key="3">
    <source>
        <dbReference type="Proteomes" id="UP001302321"/>
    </source>
</evidence>
<gene>
    <name evidence="2" type="ORF">QBC36DRAFT_64099</name>
</gene>
<accession>A0AAN7A4L5</accession>
<keyword evidence="1" id="KW-1133">Transmembrane helix</keyword>
<evidence type="ECO:0000256" key="1">
    <source>
        <dbReference type="SAM" id="Phobius"/>
    </source>
</evidence>
<keyword evidence="3" id="KW-1185">Reference proteome</keyword>
<dbReference type="Proteomes" id="UP001302321">
    <property type="component" value="Unassembled WGS sequence"/>
</dbReference>
<reference evidence="2" key="2">
    <citation type="submission" date="2023-05" db="EMBL/GenBank/DDBJ databases">
        <authorList>
            <consortium name="Lawrence Berkeley National Laboratory"/>
            <person name="Steindorff A."/>
            <person name="Hensen N."/>
            <person name="Bonometti L."/>
            <person name="Westerberg I."/>
            <person name="Brannstrom I.O."/>
            <person name="Guillou S."/>
            <person name="Cros-Aarteil S."/>
            <person name="Calhoun S."/>
            <person name="Haridas S."/>
            <person name="Kuo A."/>
            <person name="Mondo S."/>
            <person name="Pangilinan J."/>
            <person name="Riley R."/>
            <person name="Labutti K."/>
            <person name="Andreopoulos B."/>
            <person name="Lipzen A."/>
            <person name="Chen C."/>
            <person name="Yanf M."/>
            <person name="Daum C."/>
            <person name="Ng V."/>
            <person name="Clum A."/>
            <person name="Ohm R."/>
            <person name="Martin F."/>
            <person name="Silar P."/>
            <person name="Natvig D."/>
            <person name="Lalanne C."/>
            <person name="Gautier V."/>
            <person name="Ament-Velasquez S.L."/>
            <person name="Kruys A."/>
            <person name="Hutchinson M.I."/>
            <person name="Powell A.J."/>
            <person name="Barry K."/>
            <person name="Miller A.N."/>
            <person name="Grigoriev I.V."/>
            <person name="Debuchy R."/>
            <person name="Gladieux P."/>
            <person name="Thoren M.H."/>
            <person name="Johannesson H."/>
        </authorList>
    </citation>
    <scope>NUCLEOTIDE SEQUENCE</scope>
    <source>
        <strain evidence="2">CBS 892.96</strain>
    </source>
</reference>
<dbReference type="AlphaFoldDB" id="A0AAN7A4L5"/>
<evidence type="ECO:0000313" key="2">
    <source>
        <dbReference type="EMBL" id="KAK4173049.1"/>
    </source>
</evidence>
<keyword evidence="1" id="KW-0472">Membrane</keyword>
<organism evidence="2 3">
    <name type="scientific">Triangularia setosa</name>
    <dbReference type="NCBI Taxonomy" id="2587417"/>
    <lineage>
        <taxon>Eukaryota</taxon>
        <taxon>Fungi</taxon>
        <taxon>Dikarya</taxon>
        <taxon>Ascomycota</taxon>
        <taxon>Pezizomycotina</taxon>
        <taxon>Sordariomycetes</taxon>
        <taxon>Sordariomycetidae</taxon>
        <taxon>Sordariales</taxon>
        <taxon>Podosporaceae</taxon>
        <taxon>Triangularia</taxon>
    </lineage>
</organism>
<keyword evidence="1" id="KW-0812">Transmembrane</keyword>
<name>A0AAN7A4L5_9PEZI</name>
<protein>
    <submittedName>
        <fullName evidence="2">Uncharacterized protein</fullName>
    </submittedName>
</protein>